<evidence type="ECO:0000313" key="4">
    <source>
        <dbReference type="EMBL" id="KII68916.1"/>
    </source>
</evidence>
<dbReference type="Gene3D" id="3.10.10.10">
    <property type="entry name" value="HIV Type 1 Reverse Transcriptase, subunit A, domain 1"/>
    <property type="match status" value="1"/>
</dbReference>
<dbReference type="InterPro" id="IPR053134">
    <property type="entry name" value="RNA-dir_DNA_polymerase"/>
</dbReference>
<dbReference type="PANTHER" id="PTHR24559">
    <property type="entry name" value="TRANSPOSON TY3-I GAG-POL POLYPROTEIN"/>
    <property type="match status" value="1"/>
</dbReference>
<dbReference type="AlphaFoldDB" id="A0A0C2MNU8"/>
<comment type="caution">
    <text evidence="4">The sequence shown here is derived from an EMBL/GenBank/DDBJ whole genome shotgun (WGS) entry which is preliminary data.</text>
</comment>
<feature type="domain" description="Reverse transcriptase" evidence="3">
    <location>
        <begin position="257"/>
        <end position="386"/>
    </location>
</feature>
<keyword evidence="5" id="KW-1185">Reference proteome</keyword>
<reference evidence="4 5" key="1">
    <citation type="journal article" date="2014" name="Genome Biol. Evol.">
        <title>The genome of the myxosporean Thelohanellus kitauei shows adaptations to nutrient acquisition within its fish host.</title>
        <authorList>
            <person name="Yang Y."/>
            <person name="Xiong J."/>
            <person name="Zhou Z."/>
            <person name="Huo F."/>
            <person name="Miao W."/>
            <person name="Ran C."/>
            <person name="Liu Y."/>
            <person name="Zhang J."/>
            <person name="Feng J."/>
            <person name="Wang M."/>
            <person name="Wang M."/>
            <person name="Wang L."/>
            <person name="Yao B."/>
        </authorList>
    </citation>
    <scope>NUCLEOTIDE SEQUENCE [LARGE SCALE GENOMIC DNA]</scope>
    <source>
        <strain evidence="4">Wuqing</strain>
    </source>
</reference>
<gene>
    <name evidence="4" type="ORF">RF11_03824</name>
</gene>
<dbReference type="CDD" id="cd01647">
    <property type="entry name" value="RT_LTR"/>
    <property type="match status" value="1"/>
</dbReference>
<dbReference type="SUPFAM" id="SSF56672">
    <property type="entry name" value="DNA/RNA polymerases"/>
    <property type="match status" value="1"/>
</dbReference>
<dbReference type="SUPFAM" id="SSF50630">
    <property type="entry name" value="Acid proteases"/>
    <property type="match status" value="1"/>
</dbReference>
<dbReference type="Gene3D" id="2.40.70.10">
    <property type="entry name" value="Acid Proteases"/>
    <property type="match status" value="1"/>
</dbReference>
<dbReference type="PANTHER" id="PTHR24559:SF444">
    <property type="entry name" value="REVERSE TRANSCRIPTASE DOMAIN-CONTAINING PROTEIN"/>
    <property type="match status" value="1"/>
</dbReference>
<evidence type="ECO:0000259" key="2">
    <source>
        <dbReference type="Pfam" id="PF00077"/>
    </source>
</evidence>
<dbReference type="OrthoDB" id="425619at2759"/>
<dbReference type="InterPro" id="IPR000477">
    <property type="entry name" value="RT_dom"/>
</dbReference>
<dbReference type="CDD" id="cd00303">
    <property type="entry name" value="retropepsin_like"/>
    <property type="match status" value="1"/>
</dbReference>
<protein>
    <submittedName>
        <fullName evidence="4">Retrovirus-related Pol polyprotein from transposon gypsy</fullName>
    </submittedName>
</protein>
<evidence type="ECO:0000256" key="1">
    <source>
        <dbReference type="ARBA" id="ARBA00022801"/>
    </source>
</evidence>
<organism evidence="4 5">
    <name type="scientific">Thelohanellus kitauei</name>
    <name type="common">Myxosporean</name>
    <dbReference type="NCBI Taxonomy" id="669202"/>
    <lineage>
        <taxon>Eukaryota</taxon>
        <taxon>Metazoa</taxon>
        <taxon>Cnidaria</taxon>
        <taxon>Myxozoa</taxon>
        <taxon>Myxosporea</taxon>
        <taxon>Bivalvulida</taxon>
        <taxon>Platysporina</taxon>
        <taxon>Myxobolidae</taxon>
        <taxon>Thelohanellus</taxon>
    </lineage>
</organism>
<dbReference type="Pfam" id="PF00078">
    <property type="entry name" value="RVT_1"/>
    <property type="match status" value="1"/>
</dbReference>
<dbReference type="InterPro" id="IPR043128">
    <property type="entry name" value="Rev_trsase/Diguanyl_cyclase"/>
</dbReference>
<sequence>MSGAFSIENDEKSCNKSHDLDFSSNVYLSSFSPVSTALDCPWLVCEVKIGESCIPGLIDTGAAFSFVDYGLIDKRNIRNCQTLTFNAANSSPLYTVGKVEGSVRVAGEVIRSQFYVAKNLIHNAIIGRDVLKTIRAKIDFKGNLISSDYKKEIASLELKLTGANISTSLGKSQVREVTDLLNRYERVFAKSEWDIGRTDVCKHSIPTGKYLPTAARCYRIPLSLEKHVDSEIEDMLKAGIIRPSKSPWRAPITLPKKKDGSHSFCTDFRILNEKILRDQYPLPEIQQIFAKIAGRRFFTSLDLQKAYWQIEICEEDKEKTAFSPGYGKGIYEYNVMPFGINNAPATCQRLMDSILEDEKNAIAYINDVIILSDDFNSHLKHVARVLKL</sequence>
<dbReference type="EMBL" id="JWZT01002668">
    <property type="protein sequence ID" value="KII68916.1"/>
    <property type="molecule type" value="Genomic_DNA"/>
</dbReference>
<feature type="domain" description="Retropepsins" evidence="2">
    <location>
        <begin position="44"/>
        <end position="138"/>
    </location>
</feature>
<keyword evidence="1" id="KW-0378">Hydrolase</keyword>
<proteinExistence type="predicted"/>
<dbReference type="InterPro" id="IPR018061">
    <property type="entry name" value="Retropepsins"/>
</dbReference>
<evidence type="ECO:0000313" key="5">
    <source>
        <dbReference type="Proteomes" id="UP000031668"/>
    </source>
</evidence>
<dbReference type="Gene3D" id="3.30.70.270">
    <property type="match status" value="1"/>
</dbReference>
<dbReference type="OMA" id="KRNIRNC"/>
<dbReference type="Proteomes" id="UP000031668">
    <property type="component" value="Unassembled WGS sequence"/>
</dbReference>
<dbReference type="InterPro" id="IPR021109">
    <property type="entry name" value="Peptidase_aspartic_dom_sf"/>
</dbReference>
<name>A0A0C2MNU8_THEKT</name>
<dbReference type="InterPro" id="IPR043502">
    <property type="entry name" value="DNA/RNA_pol_sf"/>
</dbReference>
<accession>A0A0C2MNU8</accession>
<dbReference type="Pfam" id="PF00077">
    <property type="entry name" value="RVP"/>
    <property type="match status" value="1"/>
</dbReference>
<evidence type="ECO:0000259" key="3">
    <source>
        <dbReference type="Pfam" id="PF00078"/>
    </source>
</evidence>
<dbReference type="GO" id="GO:0016787">
    <property type="term" value="F:hydrolase activity"/>
    <property type="evidence" value="ECO:0007669"/>
    <property type="project" value="UniProtKB-KW"/>
</dbReference>